<dbReference type="AlphaFoldDB" id="A0A1H0JVM7"/>
<protein>
    <submittedName>
        <fullName evidence="1">Uncharacterized protein</fullName>
    </submittedName>
</protein>
<keyword evidence="2" id="KW-1185">Reference proteome</keyword>
<accession>A0A1H0JVM7</accession>
<evidence type="ECO:0000313" key="2">
    <source>
        <dbReference type="Proteomes" id="UP000183200"/>
    </source>
</evidence>
<dbReference type="Proteomes" id="UP000183200">
    <property type="component" value="Unassembled WGS sequence"/>
</dbReference>
<organism evidence="1 2">
    <name type="scientific">Pedobacter steynii</name>
    <dbReference type="NCBI Taxonomy" id="430522"/>
    <lineage>
        <taxon>Bacteria</taxon>
        <taxon>Pseudomonadati</taxon>
        <taxon>Bacteroidota</taxon>
        <taxon>Sphingobacteriia</taxon>
        <taxon>Sphingobacteriales</taxon>
        <taxon>Sphingobacteriaceae</taxon>
        <taxon>Pedobacter</taxon>
    </lineage>
</organism>
<gene>
    <name evidence="1" type="ORF">SAMN05421820_11594</name>
</gene>
<name>A0A1H0JVM7_9SPHI</name>
<evidence type="ECO:0000313" key="1">
    <source>
        <dbReference type="EMBL" id="SDO47835.1"/>
    </source>
</evidence>
<dbReference type="EMBL" id="FNGY01000015">
    <property type="protein sequence ID" value="SDO47835.1"/>
    <property type="molecule type" value="Genomic_DNA"/>
</dbReference>
<sequence>MRVPRKQKKEAQKKANVLATNEVAPVAAAKAPKKATK</sequence>
<reference evidence="2" key="1">
    <citation type="submission" date="2016-10" db="EMBL/GenBank/DDBJ databases">
        <authorList>
            <person name="Varghese N."/>
            <person name="Submissions S."/>
        </authorList>
    </citation>
    <scope>NUCLEOTIDE SEQUENCE [LARGE SCALE GENOMIC DNA]</scope>
    <source>
        <strain evidence="2">DSM 19110</strain>
    </source>
</reference>
<proteinExistence type="predicted"/>